<keyword evidence="8" id="KW-1185">Reference proteome</keyword>
<dbReference type="GO" id="GO:0008198">
    <property type="term" value="F:ferrous iron binding"/>
    <property type="evidence" value="ECO:0007669"/>
    <property type="project" value="InterPro"/>
</dbReference>
<evidence type="ECO:0000313" key="8">
    <source>
        <dbReference type="Proteomes" id="UP000596827"/>
    </source>
</evidence>
<dbReference type="PANTHER" id="PTHR30096">
    <property type="entry name" value="4,5-DOPA DIOXYGENASE EXTRADIOL-LIKE PROTEIN"/>
    <property type="match status" value="1"/>
</dbReference>
<organism evidence="7 8">
    <name type="scientific">Ramlibacter albus</name>
    <dbReference type="NCBI Taxonomy" id="2079448"/>
    <lineage>
        <taxon>Bacteria</taxon>
        <taxon>Pseudomonadati</taxon>
        <taxon>Pseudomonadota</taxon>
        <taxon>Betaproteobacteria</taxon>
        <taxon>Burkholderiales</taxon>
        <taxon>Comamonadaceae</taxon>
        <taxon>Ramlibacter</taxon>
    </lineage>
</organism>
<dbReference type="EMBL" id="JACORU010000008">
    <property type="protein sequence ID" value="MBC5766792.1"/>
    <property type="molecule type" value="Genomic_DNA"/>
</dbReference>
<gene>
    <name evidence="7" type="primary">ygiD</name>
    <name evidence="7" type="ORF">H8R02_20170</name>
</gene>
<keyword evidence="4" id="KW-0862">Zinc</keyword>
<comment type="cofactor">
    <cofactor evidence="1">
        <name>Zn(2+)</name>
        <dbReference type="ChEBI" id="CHEBI:29105"/>
    </cofactor>
</comment>
<dbReference type="PANTHER" id="PTHR30096:SF0">
    <property type="entry name" value="4,5-DOPA DIOXYGENASE EXTRADIOL-LIKE PROTEIN"/>
    <property type="match status" value="1"/>
</dbReference>
<evidence type="ECO:0000256" key="3">
    <source>
        <dbReference type="ARBA" id="ARBA00022723"/>
    </source>
</evidence>
<accession>A0A923S746</accession>
<dbReference type="PIRSF" id="PIRSF006157">
    <property type="entry name" value="Doxgns_DODA"/>
    <property type="match status" value="1"/>
</dbReference>
<dbReference type="NCBIfam" id="NF007914">
    <property type="entry name" value="PRK10628.1"/>
    <property type="match status" value="1"/>
</dbReference>
<sequence length="272" mass="29870">MLNDLKTLPATPRMPVLFLGHGSPMNAIEDNAFRRSWQALGRELPTPKLILCISAHWLTHGWWLTGMAQPKTIHDFGGFPAELFAQQYPAPGAPEAVAEMSAGLREPEVGIDTGEWGLDHGAWSVLKPMFPDAKTPVVQLSMDYGRPPAEHFALGQQLRALRERGVLIVGSGNIVHNLRSMRWGAPDGQAYDWAVEFDSVTKGKVEQGDLRGLADFQQLGQVAQLAHPTHDHYLPLLHAAGAAEPGEPVRFFNDTFQGASISMRSIVWGQTQ</sequence>
<dbReference type="GO" id="GO:0008270">
    <property type="term" value="F:zinc ion binding"/>
    <property type="evidence" value="ECO:0007669"/>
    <property type="project" value="InterPro"/>
</dbReference>
<dbReference type="Pfam" id="PF02900">
    <property type="entry name" value="LigB"/>
    <property type="match status" value="1"/>
</dbReference>
<dbReference type="InterPro" id="IPR004183">
    <property type="entry name" value="Xdiol_dOase_suB"/>
</dbReference>
<keyword evidence="5 7" id="KW-0560">Oxidoreductase</keyword>
<keyword evidence="3" id="KW-0479">Metal-binding</keyword>
<feature type="domain" description="Extradiol ring-cleavage dioxygenase class III enzyme subunit B" evidence="6">
    <location>
        <begin position="35"/>
        <end position="245"/>
    </location>
</feature>
<protein>
    <submittedName>
        <fullName evidence="7">4,5-DOPA dioxygenase extradiol</fullName>
        <ecNumber evidence="7">1.13.11.29</ecNumber>
    </submittedName>
</protein>
<dbReference type="CDD" id="cd07363">
    <property type="entry name" value="45_DOPA_Dioxygenase"/>
    <property type="match status" value="1"/>
</dbReference>
<evidence type="ECO:0000256" key="2">
    <source>
        <dbReference type="ARBA" id="ARBA00007581"/>
    </source>
</evidence>
<dbReference type="EC" id="1.13.11.29" evidence="7"/>
<keyword evidence="7" id="KW-0223">Dioxygenase</keyword>
<proteinExistence type="inferred from homology"/>
<reference evidence="7" key="1">
    <citation type="submission" date="2020-08" db="EMBL/GenBank/DDBJ databases">
        <title>Ramlibacter sp. GTP1 16S ribosomal RNA gene genome sequencing and assembly.</title>
        <authorList>
            <person name="Kang M."/>
        </authorList>
    </citation>
    <scope>NUCLEOTIDE SEQUENCE</scope>
    <source>
        <strain evidence="7">GTP1</strain>
    </source>
</reference>
<dbReference type="RefSeq" id="WP_187083289.1">
    <property type="nucleotide sequence ID" value="NZ_JACORU010000008.1"/>
</dbReference>
<evidence type="ECO:0000313" key="7">
    <source>
        <dbReference type="EMBL" id="MBC5766792.1"/>
    </source>
</evidence>
<evidence type="ECO:0000256" key="5">
    <source>
        <dbReference type="ARBA" id="ARBA00023002"/>
    </source>
</evidence>
<evidence type="ECO:0000256" key="1">
    <source>
        <dbReference type="ARBA" id="ARBA00001947"/>
    </source>
</evidence>
<dbReference type="Gene3D" id="3.40.830.10">
    <property type="entry name" value="LigB-like"/>
    <property type="match status" value="1"/>
</dbReference>
<dbReference type="InterPro" id="IPR014436">
    <property type="entry name" value="Extradiol_dOase_DODA"/>
</dbReference>
<dbReference type="Proteomes" id="UP000596827">
    <property type="component" value="Unassembled WGS sequence"/>
</dbReference>
<evidence type="ECO:0000256" key="4">
    <source>
        <dbReference type="ARBA" id="ARBA00022833"/>
    </source>
</evidence>
<dbReference type="AlphaFoldDB" id="A0A923S746"/>
<dbReference type="SUPFAM" id="SSF53213">
    <property type="entry name" value="LigB-like"/>
    <property type="match status" value="1"/>
</dbReference>
<dbReference type="GO" id="GO:0050297">
    <property type="term" value="F:stizolobate synthase activity"/>
    <property type="evidence" value="ECO:0007669"/>
    <property type="project" value="UniProtKB-EC"/>
</dbReference>
<name>A0A923S746_9BURK</name>
<evidence type="ECO:0000259" key="6">
    <source>
        <dbReference type="Pfam" id="PF02900"/>
    </source>
</evidence>
<comment type="similarity">
    <text evidence="2">Belongs to the DODA-type extradiol aromatic ring-opening dioxygenase family.</text>
</comment>
<comment type="caution">
    <text evidence="7">The sequence shown here is derived from an EMBL/GenBank/DDBJ whole genome shotgun (WGS) entry which is preliminary data.</text>
</comment>